<evidence type="ECO:0000256" key="4">
    <source>
        <dbReference type="PROSITE-ProRule" id="PRU00708"/>
    </source>
</evidence>
<dbReference type="Gene3D" id="1.25.40.10">
    <property type="entry name" value="Tetratricopeptide repeat domain"/>
    <property type="match status" value="3"/>
</dbReference>
<dbReference type="Proteomes" id="UP000623129">
    <property type="component" value="Unassembled WGS sequence"/>
</dbReference>
<evidence type="ECO:0000256" key="3">
    <source>
        <dbReference type="ARBA" id="ARBA00022946"/>
    </source>
</evidence>
<dbReference type="AlphaFoldDB" id="A0A833R1S5"/>
<dbReference type="NCBIfam" id="TIGR00756">
    <property type="entry name" value="PPR"/>
    <property type="match status" value="6"/>
</dbReference>
<dbReference type="Pfam" id="PF01535">
    <property type="entry name" value="PPR"/>
    <property type="match status" value="4"/>
</dbReference>
<dbReference type="PROSITE" id="PS51375">
    <property type="entry name" value="PPR"/>
    <property type="match status" value="5"/>
</dbReference>
<evidence type="ECO:0000256" key="1">
    <source>
        <dbReference type="ARBA" id="ARBA00007626"/>
    </source>
</evidence>
<dbReference type="Pfam" id="PF13041">
    <property type="entry name" value="PPR_2"/>
    <property type="match status" value="1"/>
</dbReference>
<keyword evidence="3" id="KW-0809">Transit peptide</keyword>
<dbReference type="InterPro" id="IPR002885">
    <property type="entry name" value="PPR_rpt"/>
</dbReference>
<dbReference type="InterPro" id="IPR011990">
    <property type="entry name" value="TPR-like_helical_dom_sf"/>
</dbReference>
<evidence type="ECO:0000256" key="2">
    <source>
        <dbReference type="ARBA" id="ARBA00022737"/>
    </source>
</evidence>
<protein>
    <submittedName>
        <fullName evidence="5">Pentatricopeptide repeat-containing protein</fullName>
    </submittedName>
</protein>
<dbReference type="InterPro" id="IPR050667">
    <property type="entry name" value="PPR-containing_protein"/>
</dbReference>
<comment type="caution">
    <text evidence="5">The sequence shown here is derived from an EMBL/GenBank/DDBJ whole genome shotgun (WGS) entry which is preliminary data.</text>
</comment>
<feature type="repeat" description="PPR" evidence="4">
    <location>
        <begin position="358"/>
        <end position="392"/>
    </location>
</feature>
<feature type="repeat" description="PPR" evidence="4">
    <location>
        <begin position="323"/>
        <end position="357"/>
    </location>
</feature>
<evidence type="ECO:0000313" key="5">
    <source>
        <dbReference type="EMBL" id="KAF3328264.1"/>
    </source>
</evidence>
<name>A0A833R1S5_9POAL</name>
<sequence length="533" mass="60974">MFIFICFQDARVMHTHSPSMWHGILIRSGFLQSQIKTPSSSLPSLFQLIKPSILHFSTSPTTSTNDQGGDFPVPSSNLNPLLLHNVQTITSSLDNFSTIPNEAKQRLEECKVMLSQDLVSECLARLRNDWAAAHTFFLWAGKQPGYAYSVHDYHSMVAILGKFKRFDTAWSLVEEMRANSLVMPHTIMIMIRRYCAAHDVAKAINAFHTMKRFGFSHGIEEFHDFLNALCRYKNVQDAEHLLLSNEATFPFETKSFNIVLNGWSNIMINLRESKRFWRNMDSRGIRKDLISYSSMISCFSKAGNLKDVLKLFDQMKENGIEPDRKVYNSVIHALAKGRCMDKARELVEKMEESGFKPDTVTYNSLIRALCKTKKPDDAKGVLDEMSKRRISPSCMTFHALFHVARSSDEVFELLDQMQNVGCVPSMDTYIMLIRKFCGWKQFDSVFKLWHDVIPDNGLSPDRSAYIVLVHGLYLNGRLEEAAKFYEEMINKGFNPEPNTEKLIQAWVSGREAATRPIGPLVRYKGFVIVKDKN</sequence>
<evidence type="ECO:0000313" key="6">
    <source>
        <dbReference type="Proteomes" id="UP000623129"/>
    </source>
</evidence>
<feature type="repeat" description="PPR" evidence="4">
    <location>
        <begin position="149"/>
        <end position="183"/>
    </location>
</feature>
<gene>
    <name evidence="5" type="ORF">FCM35_KLT06870</name>
</gene>
<accession>A0A833R1S5</accession>
<dbReference type="OrthoDB" id="185373at2759"/>
<comment type="similarity">
    <text evidence="1">Belongs to the PPR family. P subfamily.</text>
</comment>
<reference evidence="5" key="1">
    <citation type="submission" date="2020-01" db="EMBL/GenBank/DDBJ databases">
        <title>Genome sequence of Kobresia littledalei, the first chromosome-level genome in the family Cyperaceae.</title>
        <authorList>
            <person name="Qu G."/>
        </authorList>
    </citation>
    <scope>NUCLEOTIDE SEQUENCE</scope>
    <source>
        <strain evidence="5">C.B.Clarke</strain>
        <tissue evidence="5">Leaf</tissue>
    </source>
</reference>
<keyword evidence="2" id="KW-0677">Repeat</keyword>
<dbReference type="PANTHER" id="PTHR47939:SF5">
    <property type="entry name" value="PENTACOTRIPEPTIDE-REPEAT REGION OF PRORP DOMAIN-CONTAINING PROTEIN"/>
    <property type="match status" value="1"/>
</dbReference>
<dbReference type="EMBL" id="SWLB01000016">
    <property type="protein sequence ID" value="KAF3328264.1"/>
    <property type="molecule type" value="Genomic_DNA"/>
</dbReference>
<proteinExistence type="inferred from homology"/>
<organism evidence="5 6">
    <name type="scientific">Carex littledalei</name>
    <dbReference type="NCBI Taxonomy" id="544730"/>
    <lineage>
        <taxon>Eukaryota</taxon>
        <taxon>Viridiplantae</taxon>
        <taxon>Streptophyta</taxon>
        <taxon>Embryophyta</taxon>
        <taxon>Tracheophyta</taxon>
        <taxon>Spermatophyta</taxon>
        <taxon>Magnoliopsida</taxon>
        <taxon>Liliopsida</taxon>
        <taxon>Poales</taxon>
        <taxon>Cyperaceae</taxon>
        <taxon>Cyperoideae</taxon>
        <taxon>Cariceae</taxon>
        <taxon>Carex</taxon>
        <taxon>Carex subgen. Euthyceras</taxon>
    </lineage>
</organism>
<keyword evidence="6" id="KW-1185">Reference proteome</keyword>
<dbReference type="PANTHER" id="PTHR47939">
    <property type="entry name" value="MEMBRANE-ASSOCIATED SALT-INDUCIBLE PROTEIN-LIKE"/>
    <property type="match status" value="1"/>
</dbReference>
<feature type="repeat" description="PPR" evidence="4">
    <location>
        <begin position="288"/>
        <end position="322"/>
    </location>
</feature>
<feature type="repeat" description="PPR" evidence="4">
    <location>
        <begin position="461"/>
        <end position="495"/>
    </location>
</feature>